<feature type="domain" description="Major facilitator superfamily (MFS) profile" evidence="8">
    <location>
        <begin position="7"/>
        <end position="395"/>
    </location>
</feature>
<feature type="transmembrane region" description="Helical" evidence="7">
    <location>
        <begin position="279"/>
        <end position="300"/>
    </location>
</feature>
<sequence>MERWKRNLWVLAVAQFLVMGAMTMIVPFLPLYLNELGMTDPEDVQLWAGFIFGINFLSAFVVSPVWGMLADKYGRKIMVIRSGIGMSIAITLMGLASSPLHLLILRFVNGLVSGFIPAGISLTAANTPRERVGYALGLLQAGAVAGSVMGPLFGGLMAEWFGFRTIFTMTGILVFVATMVVLLMVRELHKPDPANVKVSGFFREGSAILRNRTLLPLFSVAFLIQFAMMSPNPQMPLFVQQLGAPGGYVVFFAGLVTAVTGLANIVASPQLGKLGDRFGSQYVLLLALLGAAVFFIPHAFVTNVWQLLLCRFLLGLFVGGLLPSLNSLVRHNVPTGKESTAYGYSNSAVCLGNMLGPFVGGLVSGWIGIRGLFLITSLLLLLNSVWFRVSFGASFKGERRNRSKQKQTLTHV</sequence>
<dbReference type="Proteomes" id="UP000188603">
    <property type="component" value="Chromosome"/>
</dbReference>
<feature type="transmembrane region" description="Helical" evidence="7">
    <location>
        <begin position="7"/>
        <end position="32"/>
    </location>
</feature>
<feature type="transmembrane region" description="Helical" evidence="7">
    <location>
        <begin position="132"/>
        <end position="154"/>
    </location>
</feature>
<reference evidence="9 10" key="1">
    <citation type="journal article" date="2015" name="Int. J. Syst. Evol. Microbiol.">
        <title>Novibacillus thermophilus gen. nov., sp. nov., a Gram-staining-negative and moderately thermophilic member of the family Thermoactinomycetaceae.</title>
        <authorList>
            <person name="Yang G."/>
            <person name="Chen J."/>
            <person name="Zhou S."/>
        </authorList>
    </citation>
    <scope>NUCLEOTIDE SEQUENCE [LARGE SCALE GENOMIC DNA]</scope>
    <source>
        <strain evidence="9 10">SG-1</strain>
    </source>
</reference>
<evidence type="ECO:0000256" key="3">
    <source>
        <dbReference type="ARBA" id="ARBA00022475"/>
    </source>
</evidence>
<dbReference type="InterPro" id="IPR001958">
    <property type="entry name" value="Tet-R_TetA/multi-R_MdtG-like"/>
</dbReference>
<organism evidence="9 10">
    <name type="scientific">Novibacillus thermophilus</name>
    <dbReference type="NCBI Taxonomy" id="1471761"/>
    <lineage>
        <taxon>Bacteria</taxon>
        <taxon>Bacillati</taxon>
        <taxon>Bacillota</taxon>
        <taxon>Bacilli</taxon>
        <taxon>Bacillales</taxon>
        <taxon>Thermoactinomycetaceae</taxon>
        <taxon>Novibacillus</taxon>
    </lineage>
</organism>
<dbReference type="PRINTS" id="PR01035">
    <property type="entry name" value="TCRTETA"/>
</dbReference>
<dbReference type="GO" id="GO:0022857">
    <property type="term" value="F:transmembrane transporter activity"/>
    <property type="evidence" value="ECO:0007669"/>
    <property type="project" value="InterPro"/>
</dbReference>
<evidence type="ECO:0000256" key="6">
    <source>
        <dbReference type="ARBA" id="ARBA00023136"/>
    </source>
</evidence>
<keyword evidence="4 7" id="KW-0812">Transmembrane</keyword>
<keyword evidence="3" id="KW-1003">Cell membrane</keyword>
<keyword evidence="2" id="KW-0813">Transport</keyword>
<dbReference type="AlphaFoldDB" id="A0A1U9K8A6"/>
<evidence type="ECO:0000256" key="1">
    <source>
        <dbReference type="ARBA" id="ARBA00004651"/>
    </source>
</evidence>
<dbReference type="STRING" id="1471761.B0W44_11360"/>
<evidence type="ECO:0000256" key="4">
    <source>
        <dbReference type="ARBA" id="ARBA00022692"/>
    </source>
</evidence>
<feature type="transmembrane region" description="Helical" evidence="7">
    <location>
        <begin position="78"/>
        <end position="97"/>
    </location>
</feature>
<dbReference type="GO" id="GO:0005886">
    <property type="term" value="C:plasma membrane"/>
    <property type="evidence" value="ECO:0007669"/>
    <property type="project" value="UniProtKB-SubCell"/>
</dbReference>
<dbReference type="PANTHER" id="PTHR43414">
    <property type="entry name" value="MULTIDRUG RESISTANCE PROTEIN MDTG"/>
    <property type="match status" value="1"/>
</dbReference>
<feature type="transmembrane region" description="Helical" evidence="7">
    <location>
        <begin position="103"/>
        <end position="125"/>
    </location>
</feature>
<proteinExistence type="predicted"/>
<dbReference type="SUPFAM" id="SSF103473">
    <property type="entry name" value="MFS general substrate transporter"/>
    <property type="match status" value="1"/>
</dbReference>
<gene>
    <name evidence="9" type="ORF">B0W44_11360</name>
</gene>
<accession>A0A1U9K8A6</accession>
<evidence type="ECO:0000313" key="10">
    <source>
        <dbReference type="Proteomes" id="UP000188603"/>
    </source>
</evidence>
<dbReference type="KEGG" id="ntr:B0W44_11360"/>
<evidence type="ECO:0000256" key="2">
    <source>
        <dbReference type="ARBA" id="ARBA00022448"/>
    </source>
</evidence>
<evidence type="ECO:0000313" key="9">
    <source>
        <dbReference type="EMBL" id="AQS56274.1"/>
    </source>
</evidence>
<dbReference type="RefSeq" id="WP_077720132.1">
    <property type="nucleotide sequence ID" value="NZ_CP019699.1"/>
</dbReference>
<keyword evidence="5 7" id="KW-1133">Transmembrane helix</keyword>
<feature type="transmembrane region" description="Helical" evidence="7">
    <location>
        <begin position="166"/>
        <end position="188"/>
    </location>
</feature>
<dbReference type="Gene3D" id="1.20.1250.20">
    <property type="entry name" value="MFS general substrate transporter like domains"/>
    <property type="match status" value="2"/>
</dbReference>
<evidence type="ECO:0000256" key="7">
    <source>
        <dbReference type="SAM" id="Phobius"/>
    </source>
</evidence>
<feature type="transmembrane region" description="Helical" evidence="7">
    <location>
        <begin position="373"/>
        <end position="395"/>
    </location>
</feature>
<feature type="transmembrane region" description="Helical" evidence="7">
    <location>
        <begin position="44"/>
        <end position="66"/>
    </location>
</feature>
<evidence type="ECO:0000256" key="5">
    <source>
        <dbReference type="ARBA" id="ARBA00022989"/>
    </source>
</evidence>
<dbReference type="OrthoDB" id="65739at2"/>
<keyword evidence="10" id="KW-1185">Reference proteome</keyword>
<dbReference type="Pfam" id="PF07690">
    <property type="entry name" value="MFS_1"/>
    <property type="match status" value="2"/>
</dbReference>
<protein>
    <submittedName>
        <fullName evidence="9">MFS transporter</fullName>
    </submittedName>
</protein>
<name>A0A1U9K8A6_9BACL</name>
<feature type="transmembrane region" description="Helical" evidence="7">
    <location>
        <begin position="248"/>
        <end position="267"/>
    </location>
</feature>
<feature type="transmembrane region" description="Helical" evidence="7">
    <location>
        <begin position="341"/>
        <end position="367"/>
    </location>
</feature>
<feature type="transmembrane region" description="Helical" evidence="7">
    <location>
        <begin position="209"/>
        <end position="228"/>
    </location>
</feature>
<dbReference type="PANTHER" id="PTHR43414:SF6">
    <property type="entry name" value="MULTIDRUG RESISTANCE PROTEIN MDTG"/>
    <property type="match status" value="1"/>
</dbReference>
<comment type="subcellular location">
    <subcellularLocation>
        <location evidence="1">Cell membrane</location>
        <topology evidence="1">Multi-pass membrane protein</topology>
    </subcellularLocation>
</comment>
<dbReference type="InterPro" id="IPR036259">
    <property type="entry name" value="MFS_trans_sf"/>
</dbReference>
<evidence type="ECO:0000259" key="8">
    <source>
        <dbReference type="PROSITE" id="PS50850"/>
    </source>
</evidence>
<dbReference type="InterPro" id="IPR011701">
    <property type="entry name" value="MFS"/>
</dbReference>
<dbReference type="EMBL" id="CP019699">
    <property type="protein sequence ID" value="AQS56274.1"/>
    <property type="molecule type" value="Genomic_DNA"/>
</dbReference>
<feature type="transmembrane region" description="Helical" evidence="7">
    <location>
        <begin position="306"/>
        <end position="329"/>
    </location>
</feature>
<dbReference type="PROSITE" id="PS50850">
    <property type="entry name" value="MFS"/>
    <property type="match status" value="1"/>
</dbReference>
<dbReference type="InterPro" id="IPR020846">
    <property type="entry name" value="MFS_dom"/>
</dbReference>
<keyword evidence="6 7" id="KW-0472">Membrane</keyword>